<evidence type="ECO:0000313" key="2">
    <source>
        <dbReference type="Proteomes" id="UP000054279"/>
    </source>
</evidence>
<proteinExistence type="predicted"/>
<dbReference type="AlphaFoldDB" id="A0A0C9UCW2"/>
<evidence type="ECO:0000313" key="1">
    <source>
        <dbReference type="EMBL" id="KIJ23301.1"/>
    </source>
</evidence>
<feature type="non-terminal residue" evidence="1">
    <location>
        <position position="1"/>
    </location>
</feature>
<name>A0A0C9UCW2_SPHS4</name>
<evidence type="ECO:0008006" key="3">
    <source>
        <dbReference type="Google" id="ProtNLM"/>
    </source>
</evidence>
<accession>A0A0C9UCW2</accession>
<reference evidence="1 2" key="1">
    <citation type="submission" date="2014-06" db="EMBL/GenBank/DDBJ databases">
        <title>Evolutionary Origins and Diversification of the Mycorrhizal Mutualists.</title>
        <authorList>
            <consortium name="DOE Joint Genome Institute"/>
            <consortium name="Mycorrhizal Genomics Consortium"/>
            <person name="Kohler A."/>
            <person name="Kuo A."/>
            <person name="Nagy L.G."/>
            <person name="Floudas D."/>
            <person name="Copeland A."/>
            <person name="Barry K.W."/>
            <person name="Cichocki N."/>
            <person name="Veneault-Fourrey C."/>
            <person name="LaButti K."/>
            <person name="Lindquist E.A."/>
            <person name="Lipzen A."/>
            <person name="Lundell T."/>
            <person name="Morin E."/>
            <person name="Murat C."/>
            <person name="Riley R."/>
            <person name="Ohm R."/>
            <person name="Sun H."/>
            <person name="Tunlid A."/>
            <person name="Henrissat B."/>
            <person name="Grigoriev I.V."/>
            <person name="Hibbett D.S."/>
            <person name="Martin F."/>
        </authorList>
    </citation>
    <scope>NUCLEOTIDE SEQUENCE [LARGE SCALE GENOMIC DNA]</scope>
    <source>
        <strain evidence="1 2">SS14</strain>
    </source>
</reference>
<sequence length="288" mass="32164">MCLKLEKALQDEIDAGHDVGRSMIYCRILGYLLLHAPSDKAFSVVRREIDACEEKSDRLLQVGAIYYDHYIRAFRSNKGKIPTPSNHASRPSFDTLADMIKDLLEEAPQNHSGAKANALVRDKFRCPISGIVDETSFLKNSELRQMVAREKLRIGNTQCAHIISESTNTNITQGSPKEQYAATVWTVLDRFGYRGLSDELNGPRIHRLDNVITMGLDVHQPIDPILLYGLPQLVTFTTHDQTNLPVPNPAYLALHALCAKVGHLSGAAEYIEKMFSDMEETRVLSADG</sequence>
<gene>
    <name evidence="1" type="ORF">M422DRAFT_196102</name>
</gene>
<dbReference type="Proteomes" id="UP000054279">
    <property type="component" value="Unassembled WGS sequence"/>
</dbReference>
<keyword evidence="2" id="KW-1185">Reference proteome</keyword>
<protein>
    <recommendedName>
        <fullName evidence="3">HNH nuclease domain-containing protein</fullName>
    </recommendedName>
</protein>
<organism evidence="1 2">
    <name type="scientific">Sphaerobolus stellatus (strain SS14)</name>
    <dbReference type="NCBI Taxonomy" id="990650"/>
    <lineage>
        <taxon>Eukaryota</taxon>
        <taxon>Fungi</taxon>
        <taxon>Dikarya</taxon>
        <taxon>Basidiomycota</taxon>
        <taxon>Agaricomycotina</taxon>
        <taxon>Agaricomycetes</taxon>
        <taxon>Phallomycetidae</taxon>
        <taxon>Geastrales</taxon>
        <taxon>Sphaerobolaceae</taxon>
        <taxon>Sphaerobolus</taxon>
    </lineage>
</organism>
<dbReference type="EMBL" id="KN837728">
    <property type="protein sequence ID" value="KIJ23301.1"/>
    <property type="molecule type" value="Genomic_DNA"/>
</dbReference>
<dbReference type="OrthoDB" id="2104739at2759"/>
<dbReference type="HOGENOM" id="CLU_049186_1_0_1"/>